<comment type="similarity">
    <text evidence="8 9">Belongs to the TonB-dependent receptor family.</text>
</comment>
<comment type="caution">
    <text evidence="13">The sequence shown here is derived from an EMBL/GenBank/DDBJ whole genome shotgun (WGS) entry which is preliminary data.</text>
</comment>
<dbReference type="PANTHER" id="PTHR30069">
    <property type="entry name" value="TONB-DEPENDENT OUTER MEMBRANE RECEPTOR"/>
    <property type="match status" value="1"/>
</dbReference>
<keyword evidence="5 9" id="KW-0798">TonB box</keyword>
<gene>
    <name evidence="13" type="ORF">HGH92_30940</name>
</gene>
<dbReference type="RefSeq" id="WP_168874714.1">
    <property type="nucleotide sequence ID" value="NZ_JABAIA010000004.1"/>
</dbReference>
<dbReference type="EMBL" id="JABAIA010000004">
    <property type="protein sequence ID" value="NLR68758.1"/>
    <property type="molecule type" value="Genomic_DNA"/>
</dbReference>
<evidence type="ECO:0000256" key="1">
    <source>
        <dbReference type="ARBA" id="ARBA00004571"/>
    </source>
</evidence>
<evidence type="ECO:0000256" key="6">
    <source>
        <dbReference type="ARBA" id="ARBA00023136"/>
    </source>
</evidence>
<dbReference type="AlphaFoldDB" id="A0A847S6P2"/>
<evidence type="ECO:0000256" key="5">
    <source>
        <dbReference type="ARBA" id="ARBA00023077"/>
    </source>
</evidence>
<keyword evidence="2 8" id="KW-0813">Transport</keyword>
<evidence type="ECO:0000256" key="4">
    <source>
        <dbReference type="ARBA" id="ARBA00022692"/>
    </source>
</evidence>
<sequence>MRSGYIPVLLALTVATNAFGQDSTRAKRITDTTSQLKDVIVTASRIAESVNEVPSSVTLISGKEVKKQAQINSNLPYILMQKIPGISPSEEGQNNFIGKLRGRNFLVLIDGIPQSTPLRNGGRDLKTIDVSAIDHIEVINGASSMYGNGGAGGIINYITIKPEKTAPFSSSTCINNSLNLIKADETYGYNLSQVFKGGVGKFSYVVQGKMAHSGVVRSSDGVIVSPFYGLGETKTYNALVKLGYDFSVNHRIEVMGNYFNSIQDSKYIGTKGNFGVSPAIGVRGDTNILGGTPYNKTLNVKYTGTFGKTTANVAVYYNDINSVFEAYNQIYSTHWGGRFNFSTPFALPGNNHLQLIYGMDLLKDHTVQKDMADKLVTPDMNMNSIAPYLQSKFIVARDWIFKTGIRYENLLFKVSDFTKGSQPVPGATNTYNALVFNTGLRYNKFSYVQPFASFSQGFSIGDIGLVLRNGVSLNAINVAPVKVNNFELGVNGDIQRLHYEVTGYYSTSKKGSAFKEITPGNFDLIQLPQRIYGIEAMLGYKATDWLNLGGLLGYMDGKEDTKNDGSFDGKVDNSTISPIKIGGNVNFKFTRHWNLSVQMTKIGGRDVFPQAVWNYGKYPITGYTLFDMYTSYKLRHVTLTFAVNNLFNANYYPTHSAVRGATTEGRYYVKGTGTVANLGVVIDL</sequence>
<feature type="signal peptide" evidence="10">
    <location>
        <begin position="1"/>
        <end position="20"/>
    </location>
</feature>
<evidence type="ECO:0000256" key="2">
    <source>
        <dbReference type="ARBA" id="ARBA00022448"/>
    </source>
</evidence>
<dbReference type="InterPro" id="IPR036942">
    <property type="entry name" value="Beta-barrel_TonB_sf"/>
</dbReference>
<keyword evidence="13" id="KW-0675">Receptor</keyword>
<keyword evidence="6 8" id="KW-0472">Membrane</keyword>
<evidence type="ECO:0000313" key="14">
    <source>
        <dbReference type="Proteomes" id="UP000570474"/>
    </source>
</evidence>
<evidence type="ECO:0000313" key="13">
    <source>
        <dbReference type="EMBL" id="NLR68758.1"/>
    </source>
</evidence>
<dbReference type="GO" id="GO:0009279">
    <property type="term" value="C:cell outer membrane"/>
    <property type="evidence" value="ECO:0007669"/>
    <property type="project" value="UniProtKB-SubCell"/>
</dbReference>
<keyword evidence="10" id="KW-0732">Signal</keyword>
<feature type="chain" id="PRO_5032523488" evidence="10">
    <location>
        <begin position="21"/>
        <end position="684"/>
    </location>
</feature>
<dbReference type="InterPro" id="IPR037066">
    <property type="entry name" value="Plug_dom_sf"/>
</dbReference>
<evidence type="ECO:0000256" key="3">
    <source>
        <dbReference type="ARBA" id="ARBA00022452"/>
    </source>
</evidence>
<dbReference type="PANTHER" id="PTHR30069:SF42">
    <property type="entry name" value="FERRIC AEROBACTIN RECEPTOR"/>
    <property type="match status" value="1"/>
</dbReference>
<evidence type="ECO:0000259" key="11">
    <source>
        <dbReference type="Pfam" id="PF00593"/>
    </source>
</evidence>
<dbReference type="SUPFAM" id="SSF56935">
    <property type="entry name" value="Porins"/>
    <property type="match status" value="1"/>
</dbReference>
<dbReference type="GO" id="GO:0015344">
    <property type="term" value="F:siderophore uptake transmembrane transporter activity"/>
    <property type="evidence" value="ECO:0007669"/>
    <property type="project" value="TreeGrafter"/>
</dbReference>
<keyword evidence="14" id="KW-1185">Reference proteome</keyword>
<evidence type="ECO:0000259" key="12">
    <source>
        <dbReference type="Pfam" id="PF07715"/>
    </source>
</evidence>
<dbReference type="Gene3D" id="2.170.130.10">
    <property type="entry name" value="TonB-dependent receptor, plug domain"/>
    <property type="match status" value="1"/>
</dbReference>
<dbReference type="GO" id="GO:0044718">
    <property type="term" value="P:siderophore transmembrane transport"/>
    <property type="evidence" value="ECO:0007669"/>
    <property type="project" value="TreeGrafter"/>
</dbReference>
<comment type="subcellular location">
    <subcellularLocation>
        <location evidence="1 8">Cell outer membrane</location>
        <topology evidence="1 8">Multi-pass membrane protein</topology>
    </subcellularLocation>
</comment>
<proteinExistence type="inferred from homology"/>
<dbReference type="Pfam" id="PF00593">
    <property type="entry name" value="TonB_dep_Rec_b-barrel"/>
    <property type="match status" value="1"/>
</dbReference>
<dbReference type="InterPro" id="IPR012910">
    <property type="entry name" value="Plug_dom"/>
</dbReference>
<evidence type="ECO:0000256" key="8">
    <source>
        <dbReference type="PROSITE-ProRule" id="PRU01360"/>
    </source>
</evidence>
<keyword evidence="4 8" id="KW-0812">Transmembrane</keyword>
<evidence type="ECO:0000256" key="7">
    <source>
        <dbReference type="ARBA" id="ARBA00023237"/>
    </source>
</evidence>
<dbReference type="Pfam" id="PF07715">
    <property type="entry name" value="Plug"/>
    <property type="match status" value="1"/>
</dbReference>
<evidence type="ECO:0000256" key="9">
    <source>
        <dbReference type="RuleBase" id="RU003357"/>
    </source>
</evidence>
<accession>A0A847S6P2</accession>
<keyword evidence="3 8" id="KW-1134">Transmembrane beta strand</keyword>
<dbReference type="PROSITE" id="PS52016">
    <property type="entry name" value="TONB_DEPENDENT_REC_3"/>
    <property type="match status" value="1"/>
</dbReference>
<evidence type="ECO:0000256" key="10">
    <source>
        <dbReference type="SAM" id="SignalP"/>
    </source>
</evidence>
<dbReference type="InterPro" id="IPR000531">
    <property type="entry name" value="Beta-barrel_TonB"/>
</dbReference>
<dbReference type="Gene3D" id="2.40.170.20">
    <property type="entry name" value="TonB-dependent receptor, beta-barrel domain"/>
    <property type="match status" value="1"/>
</dbReference>
<feature type="domain" description="TonB-dependent receptor-like beta-barrel" evidence="11">
    <location>
        <begin position="260"/>
        <end position="646"/>
    </location>
</feature>
<keyword evidence="7 8" id="KW-0998">Cell outer membrane</keyword>
<feature type="domain" description="TonB-dependent receptor plug" evidence="12">
    <location>
        <begin position="50"/>
        <end position="154"/>
    </location>
</feature>
<dbReference type="Proteomes" id="UP000570474">
    <property type="component" value="Unassembled WGS sequence"/>
</dbReference>
<reference evidence="13 14" key="1">
    <citation type="submission" date="2020-04" db="EMBL/GenBank/DDBJ databases">
        <authorList>
            <person name="Yin C."/>
        </authorList>
    </citation>
    <scope>NUCLEOTIDE SEQUENCE [LARGE SCALE GENOMIC DNA]</scope>
    <source>
        <strain evidence="13 14">Ae27</strain>
    </source>
</reference>
<name>A0A847S6P2_9BACT</name>
<organism evidence="13 14">
    <name type="scientific">Chitinophaga varians</name>
    <dbReference type="NCBI Taxonomy" id="2202339"/>
    <lineage>
        <taxon>Bacteria</taxon>
        <taxon>Pseudomonadati</taxon>
        <taxon>Bacteroidota</taxon>
        <taxon>Chitinophagia</taxon>
        <taxon>Chitinophagales</taxon>
        <taxon>Chitinophagaceae</taxon>
        <taxon>Chitinophaga</taxon>
    </lineage>
</organism>
<dbReference type="InterPro" id="IPR039426">
    <property type="entry name" value="TonB-dep_rcpt-like"/>
</dbReference>
<protein>
    <submittedName>
        <fullName evidence="13">TonB-dependent receptor</fullName>
    </submittedName>
</protein>